<dbReference type="AlphaFoldDB" id="A0A1N7DPD6"/>
<organism evidence="1 2">
    <name type="scientific">Moraxella cuniculi DSM 21768</name>
    <dbReference type="NCBI Taxonomy" id="1122245"/>
    <lineage>
        <taxon>Bacteria</taxon>
        <taxon>Pseudomonadati</taxon>
        <taxon>Pseudomonadota</taxon>
        <taxon>Gammaproteobacteria</taxon>
        <taxon>Moraxellales</taxon>
        <taxon>Moraxellaceae</taxon>
        <taxon>Moraxella</taxon>
    </lineage>
</organism>
<dbReference type="RefSeq" id="WP_076554506.1">
    <property type="nucleotide sequence ID" value="NZ_FTNU01000002.1"/>
</dbReference>
<proteinExistence type="predicted"/>
<evidence type="ECO:0000313" key="1">
    <source>
        <dbReference type="EMBL" id="SIR77631.1"/>
    </source>
</evidence>
<keyword evidence="2" id="KW-1185">Reference proteome</keyword>
<reference evidence="2" key="1">
    <citation type="submission" date="2017-01" db="EMBL/GenBank/DDBJ databases">
        <authorList>
            <person name="Varghese N."/>
            <person name="Submissions S."/>
        </authorList>
    </citation>
    <scope>NUCLEOTIDE SEQUENCE [LARGE SCALE GENOMIC DNA]</scope>
    <source>
        <strain evidence="2">DSM 21768</strain>
    </source>
</reference>
<accession>A0A1N7DPD6</accession>
<dbReference type="Proteomes" id="UP000187495">
    <property type="component" value="Unassembled WGS sequence"/>
</dbReference>
<protein>
    <submittedName>
        <fullName evidence="1">Uncharacterized protein</fullName>
    </submittedName>
</protein>
<dbReference type="EMBL" id="FTNU01000002">
    <property type="protein sequence ID" value="SIR77631.1"/>
    <property type="molecule type" value="Genomic_DNA"/>
</dbReference>
<name>A0A1N7DPD6_9GAMM</name>
<gene>
    <name evidence="1" type="ORF">SAMN02745664_1026</name>
</gene>
<sequence length="62" mass="7065">MKYLSADGTIAELSSPADKQGLVYLIINNEQVAMSYDAFIARFCHIACEKRTINEPRYHQQT</sequence>
<evidence type="ECO:0000313" key="2">
    <source>
        <dbReference type="Proteomes" id="UP000187495"/>
    </source>
</evidence>